<dbReference type="AlphaFoldDB" id="A0A5C2S478"/>
<accession>A0A5C2S478</accession>
<keyword evidence="3" id="KW-1185">Reference proteome</keyword>
<protein>
    <submittedName>
        <fullName evidence="2">Uncharacterized protein</fullName>
    </submittedName>
</protein>
<dbReference type="Proteomes" id="UP000313359">
    <property type="component" value="Unassembled WGS sequence"/>
</dbReference>
<dbReference type="OrthoDB" id="10664041at2759"/>
<evidence type="ECO:0000313" key="3">
    <source>
        <dbReference type="Proteomes" id="UP000313359"/>
    </source>
</evidence>
<feature type="transmembrane region" description="Helical" evidence="1">
    <location>
        <begin position="114"/>
        <end position="133"/>
    </location>
</feature>
<keyword evidence="1" id="KW-0472">Membrane</keyword>
<gene>
    <name evidence="2" type="ORF">L227DRAFT_186977</name>
</gene>
<dbReference type="EMBL" id="ML122275">
    <property type="protein sequence ID" value="RPD58423.1"/>
    <property type="molecule type" value="Genomic_DNA"/>
</dbReference>
<organism evidence="2 3">
    <name type="scientific">Lentinus tigrinus ALCF2SS1-6</name>
    <dbReference type="NCBI Taxonomy" id="1328759"/>
    <lineage>
        <taxon>Eukaryota</taxon>
        <taxon>Fungi</taxon>
        <taxon>Dikarya</taxon>
        <taxon>Basidiomycota</taxon>
        <taxon>Agaricomycotina</taxon>
        <taxon>Agaricomycetes</taxon>
        <taxon>Polyporales</taxon>
        <taxon>Polyporaceae</taxon>
        <taxon>Lentinus</taxon>
    </lineage>
</organism>
<keyword evidence="1" id="KW-0812">Transmembrane</keyword>
<sequence length="248" mass="27137">MPIPRRHTPASSMTLPFTRRLSAQGLLLFLWIPHIFASPSASSFSTARDASHRASLSTFDSRAYSLSLTSRQLSTYYSVLPTIYTSISPTPTPTSSQAPVPQTALGSPREISPLFLALVIIGGVAVLCVVFICRIKCRRRQLPPSALYRQSVGVVRDGEGSLRVGRPSGRVRDGEVAMEGAGISVEKNTNRYGGCARSPEMTMTTRRTTDILLICGRGQRPRVASILRRTHRAIRRVIIVLTSYLPSP</sequence>
<name>A0A5C2S478_9APHY</name>
<keyword evidence="1" id="KW-1133">Transmembrane helix</keyword>
<evidence type="ECO:0000313" key="2">
    <source>
        <dbReference type="EMBL" id="RPD58423.1"/>
    </source>
</evidence>
<proteinExistence type="predicted"/>
<reference evidence="2" key="1">
    <citation type="journal article" date="2018" name="Genome Biol. Evol.">
        <title>Genomics and development of Lentinus tigrinus, a white-rot wood-decaying mushroom with dimorphic fruiting bodies.</title>
        <authorList>
            <person name="Wu B."/>
            <person name="Xu Z."/>
            <person name="Knudson A."/>
            <person name="Carlson A."/>
            <person name="Chen N."/>
            <person name="Kovaka S."/>
            <person name="LaButti K."/>
            <person name="Lipzen A."/>
            <person name="Pennachio C."/>
            <person name="Riley R."/>
            <person name="Schakwitz W."/>
            <person name="Umezawa K."/>
            <person name="Ohm R.A."/>
            <person name="Grigoriev I.V."/>
            <person name="Nagy L.G."/>
            <person name="Gibbons J."/>
            <person name="Hibbett D."/>
        </authorList>
    </citation>
    <scope>NUCLEOTIDE SEQUENCE [LARGE SCALE GENOMIC DNA]</scope>
    <source>
        <strain evidence="2">ALCF2SS1-6</strain>
    </source>
</reference>
<evidence type="ECO:0000256" key="1">
    <source>
        <dbReference type="SAM" id="Phobius"/>
    </source>
</evidence>